<dbReference type="Proteomes" id="UP000002630">
    <property type="component" value="Linkage Group LG02"/>
</dbReference>
<dbReference type="GO" id="GO:0003677">
    <property type="term" value="F:DNA binding"/>
    <property type="evidence" value="ECO:0007669"/>
    <property type="project" value="InterPro"/>
</dbReference>
<feature type="compositionally biased region" description="Gly residues" evidence="1">
    <location>
        <begin position="989"/>
        <end position="1007"/>
    </location>
</feature>
<feature type="compositionally biased region" description="Basic and acidic residues" evidence="1">
    <location>
        <begin position="552"/>
        <end position="568"/>
    </location>
</feature>
<evidence type="ECO:0000256" key="1">
    <source>
        <dbReference type="SAM" id="MobiDB-lite"/>
    </source>
</evidence>
<feature type="compositionally biased region" description="Gly residues" evidence="1">
    <location>
        <begin position="916"/>
        <end position="925"/>
    </location>
</feature>
<proteinExistence type="predicted"/>
<accession>D7FVQ0</accession>
<feature type="compositionally biased region" description="Low complexity" evidence="1">
    <location>
        <begin position="776"/>
        <end position="790"/>
    </location>
</feature>
<feature type="compositionally biased region" description="Gly residues" evidence="1">
    <location>
        <begin position="445"/>
        <end position="463"/>
    </location>
</feature>
<feature type="compositionally biased region" description="Pro residues" evidence="1">
    <location>
        <begin position="619"/>
        <end position="630"/>
    </location>
</feature>
<sequence length="1080" mass="109664">MIPRRASCSPRRISDRTPVVPRTPAPAGEEANLPELAEPIPHQSTAPGTGGQTQGRGSEPAVAHGEADAVDSGQPSSSTPQTSAGGPTAAATEASTASPLPSPLASPRATSSQPRKRGRQRPKPAPQPSSAELEAPPEINTPATPERVPPPDKTGRPRKTPLPPAAADQAANPDLRKRGRPKKTQLEPAASDESTTPDLPRKRGRPRKTPLEPAVPDEATTPDLPRKRGRPRKTPLEPAAPDEATTLDLPRKRGRPRKAPLEPAAPDEATTPDLPRKRGRPRKTPLEPAAPDEATTPDLPRKRGRPRKTPLEPAAPDKATTPDLPCKRGRPRKTPLEPAVADEATTPDQQRATPSNSAPPSPVGTPTPRQQRLPAEPREEVDIPAGRNADGSAEPGSKSGKMRRKAQLSAGQRQQQQSPEANPPPANHAQDGAGADIGRHVDDGGSVGDCGEDFGGNGGGSVDGGSCNEMNEGGSHVTREEEGRVASSEQQVDGSVKAGGVGKKKRAAVSSGALRSQSRRKARELADPPAGNERHRGIPRSTRGGGGGTSDGNKDETEGPTTTRDEDLALVREMHQESEGLLAVRKRLRREVVTLQDEEDELRLVLGLPPARSELVLPTLPPPPLPPPVEPSEAVAPAKKKRRSIPQRRTTPPEQGEPSVATGTSSCSSSSPAAANGASVSPQHPSPSVAMGASSCSPATASGAGASPPRASPSVATPSSSPAAAGSAGVARPSVSPSRTERSPVAAASSRSSSIAAASSPQALASAPGNDDTPMGSPLSLPVPGSPVGSFDLAPAENDDIEKLLLGLDSMTGDDDDDDDDDDIIAPAGGLGGLRHRGVGPAPPPPPPSFGGAPIGARQQPLARERTAGSEPQLSGRRGNGGLNQPESVAGRGTAVGNSVRGQQRPGRGKQLLSSGRGGVASGGRGRGRGARRAPNYLDLNASFLRRPAGRGAARGGRLGSGSRGGRGSGGRGPPVVGSGRGGRRNGPVGVGGGSAAARPGGGGLGSGASRRGRVGGRGHLVRGATGSPGAPGAGGVRENEPVGVAQHSVEQTSTGGARVTTVSPGDACLPGGSGRPPGL</sequence>
<dbReference type="OMA" id="HETPMEG"/>
<gene>
    <name evidence="2" type="ORF">Esi_0297_0038</name>
</gene>
<keyword evidence="3" id="KW-1185">Reference proteome</keyword>
<evidence type="ECO:0000313" key="2">
    <source>
        <dbReference type="EMBL" id="CBJ31971.1"/>
    </source>
</evidence>
<feature type="compositionally biased region" description="Low complexity" evidence="1">
    <location>
        <begin position="692"/>
        <end position="736"/>
    </location>
</feature>
<protein>
    <submittedName>
        <fullName evidence="2">Uncharacterized protein</fullName>
    </submittedName>
</protein>
<dbReference type="SMART" id="SM00384">
    <property type="entry name" value="AT_hook"/>
    <property type="match status" value="7"/>
</dbReference>
<feature type="compositionally biased region" description="Polar residues" evidence="1">
    <location>
        <begin position="1049"/>
        <end position="1064"/>
    </location>
</feature>
<feature type="compositionally biased region" description="Low complexity" evidence="1">
    <location>
        <begin position="72"/>
        <end position="113"/>
    </location>
</feature>
<name>D7FVQ0_ECTSI</name>
<dbReference type="AlphaFoldDB" id="D7FVQ0"/>
<feature type="compositionally biased region" description="Low complexity" evidence="1">
    <location>
        <begin position="743"/>
        <end position="768"/>
    </location>
</feature>
<dbReference type="EMBL" id="FN648483">
    <property type="protein sequence ID" value="CBJ31971.1"/>
    <property type="molecule type" value="Genomic_DNA"/>
</dbReference>
<feature type="region of interest" description="Disordered" evidence="1">
    <location>
        <begin position="602"/>
        <end position="1080"/>
    </location>
</feature>
<dbReference type="InterPro" id="IPR017956">
    <property type="entry name" value="AT_hook_DNA-bd_motif"/>
</dbReference>
<feature type="compositionally biased region" description="Basic residues" evidence="1">
    <location>
        <begin position="1011"/>
        <end position="1021"/>
    </location>
</feature>
<dbReference type="PRINTS" id="PR00929">
    <property type="entry name" value="ATHOOK"/>
</dbReference>
<feature type="compositionally biased region" description="Polar residues" evidence="1">
    <location>
        <begin position="346"/>
        <end position="356"/>
    </location>
</feature>
<dbReference type="EMBL" id="FN649727">
    <property type="protein sequence ID" value="CBJ31971.1"/>
    <property type="molecule type" value="Genomic_DNA"/>
</dbReference>
<dbReference type="STRING" id="2880.D7FVQ0"/>
<evidence type="ECO:0000313" key="3">
    <source>
        <dbReference type="Proteomes" id="UP000002630"/>
    </source>
</evidence>
<feature type="compositionally biased region" description="Low complexity" evidence="1">
    <location>
        <begin position="658"/>
        <end position="681"/>
    </location>
</feature>
<organism evidence="2 3">
    <name type="scientific">Ectocarpus siliculosus</name>
    <name type="common">Brown alga</name>
    <name type="synonym">Conferva siliculosa</name>
    <dbReference type="NCBI Taxonomy" id="2880"/>
    <lineage>
        <taxon>Eukaryota</taxon>
        <taxon>Sar</taxon>
        <taxon>Stramenopiles</taxon>
        <taxon>Ochrophyta</taxon>
        <taxon>PX clade</taxon>
        <taxon>Phaeophyceae</taxon>
        <taxon>Ectocarpales</taxon>
        <taxon>Ectocarpaceae</taxon>
        <taxon>Ectocarpus</taxon>
    </lineage>
</organism>
<dbReference type="InParanoid" id="D7FVQ0"/>
<feature type="compositionally biased region" description="Acidic residues" evidence="1">
    <location>
        <begin position="812"/>
        <end position="824"/>
    </location>
</feature>
<feature type="region of interest" description="Disordered" evidence="1">
    <location>
        <begin position="1"/>
        <end position="568"/>
    </location>
</feature>
<dbReference type="OrthoDB" id="4703at2759"/>
<feature type="compositionally biased region" description="Gly residues" evidence="1">
    <location>
        <begin position="953"/>
        <end position="973"/>
    </location>
</feature>
<reference evidence="2 3" key="1">
    <citation type="journal article" date="2010" name="Nature">
        <title>The Ectocarpus genome and the independent evolution of multicellularity in brown algae.</title>
        <authorList>
            <person name="Cock J.M."/>
            <person name="Sterck L."/>
            <person name="Rouze P."/>
            <person name="Scornet D."/>
            <person name="Allen A.E."/>
            <person name="Amoutzias G."/>
            <person name="Anthouard V."/>
            <person name="Artiguenave F."/>
            <person name="Aury J.M."/>
            <person name="Badger J.H."/>
            <person name="Beszteri B."/>
            <person name="Billiau K."/>
            <person name="Bonnet E."/>
            <person name="Bothwell J.H."/>
            <person name="Bowler C."/>
            <person name="Boyen C."/>
            <person name="Brownlee C."/>
            <person name="Carrano C.J."/>
            <person name="Charrier B."/>
            <person name="Cho G.Y."/>
            <person name="Coelho S.M."/>
            <person name="Collen J."/>
            <person name="Corre E."/>
            <person name="Da Silva C."/>
            <person name="Delage L."/>
            <person name="Delaroque N."/>
            <person name="Dittami S.M."/>
            <person name="Doulbeau S."/>
            <person name="Elias M."/>
            <person name="Farnham G."/>
            <person name="Gachon C.M."/>
            <person name="Gschloessl B."/>
            <person name="Heesch S."/>
            <person name="Jabbari K."/>
            <person name="Jubin C."/>
            <person name="Kawai H."/>
            <person name="Kimura K."/>
            <person name="Kloareg B."/>
            <person name="Kupper F.C."/>
            <person name="Lang D."/>
            <person name="Le Bail A."/>
            <person name="Leblanc C."/>
            <person name="Lerouge P."/>
            <person name="Lohr M."/>
            <person name="Lopez P.J."/>
            <person name="Martens C."/>
            <person name="Maumus F."/>
            <person name="Michel G."/>
            <person name="Miranda-Saavedra D."/>
            <person name="Morales J."/>
            <person name="Moreau H."/>
            <person name="Motomura T."/>
            <person name="Nagasato C."/>
            <person name="Napoli C.A."/>
            <person name="Nelson D.R."/>
            <person name="Nyvall-Collen P."/>
            <person name="Peters A.F."/>
            <person name="Pommier C."/>
            <person name="Potin P."/>
            <person name="Poulain J."/>
            <person name="Quesneville H."/>
            <person name="Read B."/>
            <person name="Rensing S.A."/>
            <person name="Ritter A."/>
            <person name="Rousvoal S."/>
            <person name="Samanta M."/>
            <person name="Samson G."/>
            <person name="Schroeder D.C."/>
            <person name="Segurens B."/>
            <person name="Strittmatter M."/>
            <person name="Tonon T."/>
            <person name="Tregear J.W."/>
            <person name="Valentin K."/>
            <person name="von Dassow P."/>
            <person name="Yamagishi T."/>
            <person name="Van de Peer Y."/>
            <person name="Wincker P."/>
        </authorList>
    </citation>
    <scope>NUCLEOTIDE SEQUENCE [LARGE SCALE GENOMIC DNA]</scope>
    <source>
        <strain evidence="3">Ec32 / CCAP1310/4</strain>
    </source>
</reference>